<dbReference type="Pfam" id="PF00497">
    <property type="entry name" value="SBP_bac_3"/>
    <property type="match status" value="1"/>
</dbReference>
<keyword evidence="6" id="KW-1185">Reference proteome</keyword>
<dbReference type="EMBL" id="CP002683">
    <property type="protein sequence ID" value="AEH44267.1"/>
    <property type="molecule type" value="Genomic_DNA"/>
</dbReference>
<dbReference type="FunCoup" id="F8AAC9">
    <property type="interactions" value="125"/>
</dbReference>
<proteinExistence type="predicted"/>
<feature type="domain" description="Solute-binding protein family 3/N-terminal" evidence="3">
    <location>
        <begin position="26"/>
        <end position="247"/>
    </location>
</feature>
<keyword evidence="1 2" id="KW-0732">Signal</keyword>
<name>F8AAC9_THEID</name>
<dbReference type="CDD" id="cd13624">
    <property type="entry name" value="PBP2_Arg_Lys_His"/>
    <property type="match status" value="1"/>
</dbReference>
<evidence type="ECO:0000313" key="6">
    <source>
        <dbReference type="Proteomes" id="UP000006793"/>
    </source>
</evidence>
<dbReference type="InterPro" id="IPR001320">
    <property type="entry name" value="Iontro_rcpt_C"/>
</dbReference>
<reference evidence="6" key="1">
    <citation type="submission" date="2011-04" db="EMBL/GenBank/DDBJ databases">
        <title>The complete genome of Thermodesulfatator indicus DSM 15286.</title>
        <authorList>
            <person name="Lucas S."/>
            <person name="Copeland A."/>
            <person name="Lapidus A."/>
            <person name="Bruce D."/>
            <person name="Goodwin L."/>
            <person name="Pitluck S."/>
            <person name="Peters L."/>
            <person name="Kyrpides N."/>
            <person name="Mavromatis K."/>
            <person name="Pagani I."/>
            <person name="Ivanova N."/>
            <person name="Saunders L."/>
            <person name="Detter J.C."/>
            <person name="Tapia R."/>
            <person name="Han C."/>
            <person name="Land M."/>
            <person name="Hauser L."/>
            <person name="Markowitz V."/>
            <person name="Cheng J.-F."/>
            <person name="Hugenholtz P."/>
            <person name="Woyke T."/>
            <person name="Wu D."/>
            <person name="Spring S."/>
            <person name="Schroeder M."/>
            <person name="Brambilla E."/>
            <person name="Klenk H.-P."/>
            <person name="Eisen J.A."/>
        </authorList>
    </citation>
    <scope>NUCLEOTIDE SEQUENCE [LARGE SCALE GENOMIC DNA]</scope>
    <source>
        <strain evidence="6">DSM 15286 / JCM 11887 / CIR29812</strain>
    </source>
</reference>
<dbReference type="SMART" id="SM00062">
    <property type="entry name" value="PBPb"/>
    <property type="match status" value="1"/>
</dbReference>
<evidence type="ECO:0000313" key="5">
    <source>
        <dbReference type="EMBL" id="AEH44267.1"/>
    </source>
</evidence>
<organism evidence="5 6">
    <name type="scientific">Thermodesulfatator indicus (strain DSM 15286 / JCM 11887 / CIR29812)</name>
    <dbReference type="NCBI Taxonomy" id="667014"/>
    <lineage>
        <taxon>Bacteria</taxon>
        <taxon>Pseudomonadati</taxon>
        <taxon>Thermodesulfobacteriota</taxon>
        <taxon>Thermodesulfobacteria</taxon>
        <taxon>Thermodesulfobacteriales</taxon>
        <taxon>Thermodesulfatatoraceae</taxon>
        <taxon>Thermodesulfatator</taxon>
    </lineage>
</organism>
<dbReference type="PATRIC" id="fig|667014.3.peg.399"/>
<dbReference type="PANTHER" id="PTHR35936">
    <property type="entry name" value="MEMBRANE-BOUND LYTIC MUREIN TRANSGLYCOSYLASE F"/>
    <property type="match status" value="1"/>
</dbReference>
<dbReference type="STRING" id="667014.Thein_0385"/>
<sequence length="248" mass="27567">MKGKFWALMLIFLLSFSTIALAKKRVIVFAVDPTWPPMEFVNKDKQIVGFSIDYMKAAGKEAGFTPVFKSVAWEGIFAGLMAGEYDAICSSVSITEKRKKKMDFSIPYYKVRQAIVVPKDSNVKTLEDLVGKKVGAQIGTTGYFAIKKVKGIIAKSYDEIGLAMQDLINGNLDAVVCDDPVAANYAQQKEGFKDKLKFAGVIETKEAEYYGIAVRKGNKEVLDLINKGIKAVKEKGIEEQLIKKWIKQ</sequence>
<evidence type="ECO:0000256" key="2">
    <source>
        <dbReference type="SAM" id="SignalP"/>
    </source>
</evidence>
<dbReference type="InParanoid" id="F8AAC9"/>
<dbReference type="PaxDb" id="667014-Thein_0385"/>
<evidence type="ECO:0000259" key="3">
    <source>
        <dbReference type="SMART" id="SM00062"/>
    </source>
</evidence>
<protein>
    <submittedName>
        <fullName evidence="5">Extracellular solute-binding protein family 3</fullName>
    </submittedName>
</protein>
<feature type="signal peptide" evidence="2">
    <location>
        <begin position="1"/>
        <end position="22"/>
    </location>
</feature>
<dbReference type="RefSeq" id="WP_013907013.1">
    <property type="nucleotide sequence ID" value="NC_015681.1"/>
</dbReference>
<dbReference type="GO" id="GO:0015276">
    <property type="term" value="F:ligand-gated monoatomic ion channel activity"/>
    <property type="evidence" value="ECO:0007669"/>
    <property type="project" value="InterPro"/>
</dbReference>
<dbReference type="SUPFAM" id="SSF53850">
    <property type="entry name" value="Periplasmic binding protein-like II"/>
    <property type="match status" value="1"/>
</dbReference>
<dbReference type="GO" id="GO:0016020">
    <property type="term" value="C:membrane"/>
    <property type="evidence" value="ECO:0007669"/>
    <property type="project" value="InterPro"/>
</dbReference>
<dbReference type="Proteomes" id="UP000006793">
    <property type="component" value="Chromosome"/>
</dbReference>
<gene>
    <name evidence="5" type="ordered locus">Thein_0385</name>
</gene>
<evidence type="ECO:0000259" key="4">
    <source>
        <dbReference type="SMART" id="SM00079"/>
    </source>
</evidence>
<evidence type="ECO:0000256" key="1">
    <source>
        <dbReference type="ARBA" id="ARBA00022729"/>
    </source>
</evidence>
<feature type="chain" id="PRO_5003373695" evidence="2">
    <location>
        <begin position="23"/>
        <end position="248"/>
    </location>
</feature>
<dbReference type="KEGG" id="tid:Thein_0385"/>
<dbReference type="InterPro" id="IPR001638">
    <property type="entry name" value="Solute-binding_3/MltF_N"/>
</dbReference>
<dbReference type="Gene3D" id="3.40.190.10">
    <property type="entry name" value="Periplasmic binding protein-like II"/>
    <property type="match status" value="2"/>
</dbReference>
<dbReference type="eggNOG" id="COG0834">
    <property type="taxonomic scope" value="Bacteria"/>
</dbReference>
<dbReference type="HOGENOM" id="CLU_019602_18_5_0"/>
<feature type="domain" description="Ionotropic glutamate receptor C-terminal" evidence="4">
    <location>
        <begin position="27"/>
        <end position="248"/>
    </location>
</feature>
<reference evidence="5 6" key="2">
    <citation type="journal article" date="2012" name="Stand. Genomic Sci.">
        <title>Complete genome sequence of the thermophilic sulfate-reducing ocean bacterium Thermodesulfatator indicus type strain (CIR29812(T)).</title>
        <authorList>
            <person name="Anderson I."/>
            <person name="Saunders E."/>
            <person name="Lapidus A."/>
            <person name="Nolan M."/>
            <person name="Lucas S."/>
            <person name="Tice H."/>
            <person name="Del Rio T.G."/>
            <person name="Cheng J.F."/>
            <person name="Han C."/>
            <person name="Tapia R."/>
            <person name="Goodwin L.A."/>
            <person name="Pitluck S."/>
            <person name="Liolios K."/>
            <person name="Mavromatis K."/>
            <person name="Pagani I."/>
            <person name="Ivanova N."/>
            <person name="Mikhailova N."/>
            <person name="Pati A."/>
            <person name="Chen A."/>
            <person name="Palaniappan K."/>
            <person name="Land M."/>
            <person name="Hauser L."/>
            <person name="Jeffries C.D."/>
            <person name="Chang Y.J."/>
            <person name="Brambilla E.M."/>
            <person name="Rohde M."/>
            <person name="Spring S."/>
            <person name="Goker M."/>
            <person name="Detter J.C."/>
            <person name="Woyke T."/>
            <person name="Bristow J."/>
            <person name="Eisen J.A."/>
            <person name="Markowitz V."/>
            <person name="Hugenholtz P."/>
            <person name="Kyrpides N.C."/>
            <person name="Klenk H.P."/>
        </authorList>
    </citation>
    <scope>NUCLEOTIDE SEQUENCE [LARGE SCALE GENOMIC DNA]</scope>
    <source>
        <strain evidence="6">DSM 15286 / JCM 11887 / CIR29812</strain>
    </source>
</reference>
<dbReference type="PANTHER" id="PTHR35936:SF17">
    <property type="entry name" value="ARGININE-BINDING EXTRACELLULAR PROTEIN ARTP"/>
    <property type="match status" value="1"/>
</dbReference>
<dbReference type="AlphaFoldDB" id="F8AAC9"/>
<accession>F8AAC9</accession>
<dbReference type="SMART" id="SM00079">
    <property type="entry name" value="PBPe"/>
    <property type="match status" value="1"/>
</dbReference>